<dbReference type="RefSeq" id="WP_138667476.1">
    <property type="nucleotide sequence ID" value="NZ_VCKY01000058.1"/>
</dbReference>
<comment type="similarity">
    <text evidence="2">Belongs to the DoxX family.</text>
</comment>
<keyword evidence="5 7" id="KW-1133">Transmembrane helix</keyword>
<evidence type="ECO:0000256" key="7">
    <source>
        <dbReference type="SAM" id="Phobius"/>
    </source>
</evidence>
<feature type="transmembrane region" description="Helical" evidence="7">
    <location>
        <begin position="120"/>
        <end position="143"/>
    </location>
</feature>
<dbReference type="PANTHER" id="PTHR33452">
    <property type="entry name" value="OXIDOREDUCTASE CATD-RELATED"/>
    <property type="match status" value="1"/>
</dbReference>
<feature type="transmembrane region" description="Helical" evidence="7">
    <location>
        <begin position="60"/>
        <end position="82"/>
    </location>
</feature>
<keyword evidence="3" id="KW-1003">Cell membrane</keyword>
<feature type="transmembrane region" description="Helical" evidence="7">
    <location>
        <begin position="21"/>
        <end position="40"/>
    </location>
</feature>
<name>A0A5S4FIQ6_9ACTN</name>
<proteinExistence type="inferred from homology"/>
<comment type="subcellular location">
    <subcellularLocation>
        <location evidence="1">Cell membrane</location>
        <topology evidence="1">Multi-pass membrane protein</topology>
    </subcellularLocation>
</comment>
<evidence type="ECO:0000256" key="2">
    <source>
        <dbReference type="ARBA" id="ARBA00006679"/>
    </source>
</evidence>
<organism evidence="8 9">
    <name type="scientific">Nonomuraea turkmeniaca</name>
    <dbReference type="NCBI Taxonomy" id="103838"/>
    <lineage>
        <taxon>Bacteria</taxon>
        <taxon>Bacillati</taxon>
        <taxon>Actinomycetota</taxon>
        <taxon>Actinomycetes</taxon>
        <taxon>Streptosporangiales</taxon>
        <taxon>Streptosporangiaceae</taxon>
        <taxon>Nonomuraea</taxon>
    </lineage>
</organism>
<evidence type="ECO:0000313" key="9">
    <source>
        <dbReference type="Proteomes" id="UP000309128"/>
    </source>
</evidence>
<sequence>MTQRQLEHPSRTVLLDNASDAGLLVLRLAVAAVFIAHGWGDVSQDGGVGANVVNYRDAGIPLPEISAPFTAYVQLLGGAVVAFGALTRVISAGFVVVMAGALIFVHRGESLVMGQEGSGSGFAFSMCAASITLLLTGAGRFSLDRLYAQRRTRTAPVT</sequence>
<feature type="transmembrane region" description="Helical" evidence="7">
    <location>
        <begin position="89"/>
        <end position="108"/>
    </location>
</feature>
<dbReference type="GO" id="GO:0005886">
    <property type="term" value="C:plasma membrane"/>
    <property type="evidence" value="ECO:0007669"/>
    <property type="project" value="UniProtKB-SubCell"/>
</dbReference>
<evidence type="ECO:0000313" key="8">
    <source>
        <dbReference type="EMBL" id="TMR20250.1"/>
    </source>
</evidence>
<dbReference type="InterPro" id="IPR032808">
    <property type="entry name" value="DoxX"/>
</dbReference>
<evidence type="ECO:0000256" key="5">
    <source>
        <dbReference type="ARBA" id="ARBA00022989"/>
    </source>
</evidence>
<comment type="caution">
    <text evidence="8">The sequence shown here is derived from an EMBL/GenBank/DDBJ whole genome shotgun (WGS) entry which is preliminary data.</text>
</comment>
<dbReference type="PANTHER" id="PTHR33452:SF1">
    <property type="entry name" value="INNER MEMBRANE PROTEIN YPHA-RELATED"/>
    <property type="match status" value="1"/>
</dbReference>
<gene>
    <name evidence="8" type="ORF">ETD86_18935</name>
</gene>
<evidence type="ECO:0000256" key="6">
    <source>
        <dbReference type="ARBA" id="ARBA00023136"/>
    </source>
</evidence>
<accession>A0A5S4FIQ6</accession>
<evidence type="ECO:0000256" key="3">
    <source>
        <dbReference type="ARBA" id="ARBA00022475"/>
    </source>
</evidence>
<evidence type="ECO:0000256" key="4">
    <source>
        <dbReference type="ARBA" id="ARBA00022692"/>
    </source>
</evidence>
<evidence type="ECO:0000256" key="1">
    <source>
        <dbReference type="ARBA" id="ARBA00004651"/>
    </source>
</evidence>
<keyword evidence="6 7" id="KW-0472">Membrane</keyword>
<dbReference type="EMBL" id="VCKY01000058">
    <property type="protein sequence ID" value="TMR20250.1"/>
    <property type="molecule type" value="Genomic_DNA"/>
</dbReference>
<dbReference type="Proteomes" id="UP000309128">
    <property type="component" value="Unassembled WGS sequence"/>
</dbReference>
<dbReference type="AlphaFoldDB" id="A0A5S4FIQ6"/>
<dbReference type="Pfam" id="PF07681">
    <property type="entry name" value="DoxX"/>
    <property type="match status" value="1"/>
</dbReference>
<keyword evidence="4 7" id="KW-0812">Transmembrane</keyword>
<keyword evidence="9" id="KW-1185">Reference proteome</keyword>
<dbReference type="InterPro" id="IPR051907">
    <property type="entry name" value="DoxX-like_oxidoreductase"/>
</dbReference>
<dbReference type="OrthoDB" id="1122432at2"/>
<reference evidence="8 9" key="1">
    <citation type="submission" date="2019-05" db="EMBL/GenBank/DDBJ databases">
        <title>Draft genome sequence of Nonomuraea turkmeniaca DSM 43926.</title>
        <authorList>
            <person name="Saricaoglu S."/>
            <person name="Isik K."/>
        </authorList>
    </citation>
    <scope>NUCLEOTIDE SEQUENCE [LARGE SCALE GENOMIC DNA]</scope>
    <source>
        <strain evidence="8 9">DSM 43926</strain>
    </source>
</reference>
<protein>
    <submittedName>
        <fullName evidence="8">DoxX family protein</fullName>
    </submittedName>
</protein>